<accession>A0A6P1ZNU3</accession>
<evidence type="ECO:0000313" key="6">
    <source>
        <dbReference type="Proteomes" id="UP000434052"/>
    </source>
</evidence>
<dbReference type="GO" id="GO:0043856">
    <property type="term" value="F:anti-sigma factor antagonist activity"/>
    <property type="evidence" value="ECO:0007669"/>
    <property type="project" value="InterPro"/>
</dbReference>
<dbReference type="PANTHER" id="PTHR33495">
    <property type="entry name" value="ANTI-SIGMA FACTOR ANTAGONIST TM_1081-RELATED-RELATED"/>
    <property type="match status" value="1"/>
</dbReference>
<dbReference type="InterPro" id="IPR003658">
    <property type="entry name" value="Anti-sigma_ant"/>
</dbReference>
<reference evidence="5 6" key="1">
    <citation type="submission" date="2018-06" db="EMBL/GenBank/DDBJ databases">
        <title>Complete genome of Desulfovibrio marinus P48SEP.</title>
        <authorList>
            <person name="Crispim J.S."/>
            <person name="Vidigal P.M.P."/>
            <person name="Silva L.C.F."/>
            <person name="Araujo L.C."/>
            <person name="Laguardia C.N."/>
            <person name="Dias R.S."/>
            <person name="Sousa M.P."/>
            <person name="Paula S.O."/>
            <person name="Silva C."/>
        </authorList>
    </citation>
    <scope>NUCLEOTIDE SEQUENCE [LARGE SCALE GENOMIC DNA]</scope>
    <source>
        <strain evidence="5 6">P48SEP</strain>
    </source>
</reference>
<sequence>MLEFVGENKQGSHVVLMVRGRLDNKTAPEFAKKVEQLVGAGDKRIVVDMSGLEYISSAGLRALLNAGMHLRAADGGLAICCLMGMVRDVIDVAGFGQMFPVYGTVEEAISG</sequence>
<evidence type="ECO:0000256" key="1">
    <source>
        <dbReference type="ARBA" id="ARBA00009013"/>
    </source>
</evidence>
<dbReference type="SUPFAM" id="SSF52091">
    <property type="entry name" value="SpoIIaa-like"/>
    <property type="match status" value="1"/>
</dbReference>
<dbReference type="Proteomes" id="UP000503251">
    <property type="component" value="Chromosome"/>
</dbReference>
<dbReference type="InterPro" id="IPR002645">
    <property type="entry name" value="STAS_dom"/>
</dbReference>
<dbReference type="OrthoDB" id="280847at2"/>
<dbReference type="NCBIfam" id="TIGR00377">
    <property type="entry name" value="ant_ant_sig"/>
    <property type="match status" value="1"/>
</dbReference>
<dbReference type="CDD" id="cd07043">
    <property type="entry name" value="STAS_anti-anti-sigma_factors"/>
    <property type="match status" value="1"/>
</dbReference>
<proteinExistence type="inferred from homology"/>
<dbReference type="EMBL" id="CP039543">
    <property type="protein sequence ID" value="QJT09895.1"/>
    <property type="molecule type" value="Genomic_DNA"/>
</dbReference>
<dbReference type="EMBL" id="QMIF01000002">
    <property type="protein sequence ID" value="TVM35988.1"/>
    <property type="molecule type" value="Genomic_DNA"/>
</dbReference>
<evidence type="ECO:0000259" key="3">
    <source>
        <dbReference type="PROSITE" id="PS50801"/>
    </source>
</evidence>
<dbReference type="PROSITE" id="PS50801">
    <property type="entry name" value="STAS"/>
    <property type="match status" value="1"/>
</dbReference>
<dbReference type="RefSeq" id="WP_144234320.1">
    <property type="nucleotide sequence ID" value="NZ_CP039543.1"/>
</dbReference>
<reference evidence="4 7" key="2">
    <citation type="submission" date="2019-04" db="EMBL/GenBank/DDBJ databases">
        <title>Isolation and culture of sulfate reducing bacteria from the cold seep of the South China Sea.</title>
        <authorList>
            <person name="Sun C."/>
            <person name="Liu R."/>
        </authorList>
    </citation>
    <scope>NUCLEOTIDE SEQUENCE [LARGE SCALE GENOMIC DNA]</scope>
    <source>
        <strain evidence="4 7">CS1</strain>
    </source>
</reference>
<dbReference type="Proteomes" id="UP000434052">
    <property type="component" value="Unassembled WGS sequence"/>
</dbReference>
<gene>
    <name evidence="5" type="ORF">DQK91_04905</name>
    <name evidence="4" type="ORF">E8L03_13530</name>
</gene>
<evidence type="ECO:0000256" key="2">
    <source>
        <dbReference type="RuleBase" id="RU003749"/>
    </source>
</evidence>
<keyword evidence="7" id="KW-1185">Reference proteome</keyword>
<evidence type="ECO:0000313" key="4">
    <source>
        <dbReference type="EMBL" id="QJT09895.1"/>
    </source>
</evidence>
<dbReference type="InterPro" id="IPR036513">
    <property type="entry name" value="STAS_dom_sf"/>
</dbReference>
<dbReference type="Gene3D" id="3.30.750.24">
    <property type="entry name" value="STAS domain"/>
    <property type="match status" value="1"/>
</dbReference>
<comment type="similarity">
    <text evidence="1 2">Belongs to the anti-sigma-factor antagonist family.</text>
</comment>
<evidence type="ECO:0000313" key="5">
    <source>
        <dbReference type="EMBL" id="TVM35988.1"/>
    </source>
</evidence>
<name>A0A6P1ZNU3_9BACT</name>
<dbReference type="Pfam" id="PF01740">
    <property type="entry name" value="STAS"/>
    <property type="match status" value="1"/>
</dbReference>
<dbReference type="AlphaFoldDB" id="A0A6P1ZNU3"/>
<evidence type="ECO:0000313" key="7">
    <source>
        <dbReference type="Proteomes" id="UP000503251"/>
    </source>
</evidence>
<organism evidence="5 6">
    <name type="scientific">Oceanidesulfovibrio marinus</name>
    <dbReference type="NCBI Taxonomy" id="370038"/>
    <lineage>
        <taxon>Bacteria</taxon>
        <taxon>Pseudomonadati</taxon>
        <taxon>Thermodesulfobacteriota</taxon>
        <taxon>Desulfovibrionia</taxon>
        <taxon>Desulfovibrionales</taxon>
        <taxon>Desulfovibrionaceae</taxon>
        <taxon>Oceanidesulfovibrio</taxon>
    </lineage>
</organism>
<protein>
    <recommendedName>
        <fullName evidence="2">Anti-sigma factor antagonist</fullName>
    </recommendedName>
</protein>
<feature type="domain" description="STAS" evidence="3">
    <location>
        <begin position="14"/>
        <end position="111"/>
    </location>
</feature>